<evidence type="ECO:0000256" key="1">
    <source>
        <dbReference type="SAM" id="SignalP"/>
    </source>
</evidence>
<dbReference type="InterPro" id="IPR012674">
    <property type="entry name" value="Calycin"/>
</dbReference>
<accession>A0A0K8R403</accession>
<feature type="signal peptide" evidence="1">
    <location>
        <begin position="1"/>
        <end position="20"/>
    </location>
</feature>
<feature type="chain" id="PRO_5005515844" evidence="1">
    <location>
        <begin position="21"/>
        <end position="128"/>
    </location>
</feature>
<name>A0A0K8R403_IXORI</name>
<evidence type="ECO:0000313" key="2">
    <source>
        <dbReference type="EMBL" id="JAA65776.1"/>
    </source>
</evidence>
<organism evidence="2">
    <name type="scientific">Ixodes ricinus</name>
    <name type="common">Common tick</name>
    <name type="synonym">Acarus ricinus</name>
    <dbReference type="NCBI Taxonomy" id="34613"/>
    <lineage>
        <taxon>Eukaryota</taxon>
        <taxon>Metazoa</taxon>
        <taxon>Ecdysozoa</taxon>
        <taxon>Arthropoda</taxon>
        <taxon>Chelicerata</taxon>
        <taxon>Arachnida</taxon>
        <taxon>Acari</taxon>
        <taxon>Parasitiformes</taxon>
        <taxon>Ixodida</taxon>
        <taxon>Ixodoidea</taxon>
        <taxon>Ixodidae</taxon>
        <taxon>Ixodinae</taxon>
        <taxon>Ixodes</taxon>
    </lineage>
</organism>
<dbReference type="AlphaFoldDB" id="A0A0K8R403"/>
<keyword evidence="1" id="KW-0732">Signal</keyword>
<dbReference type="SUPFAM" id="SSF50814">
    <property type="entry name" value="Lipocalins"/>
    <property type="match status" value="1"/>
</dbReference>
<reference evidence="2" key="1">
    <citation type="submission" date="2012-12" db="EMBL/GenBank/DDBJ databases">
        <title>Identification and characterization of a phenylalanine ammonia-lyase gene family in Isatis indigotica Fort.</title>
        <authorList>
            <person name="Liu Q."/>
            <person name="Chen J."/>
            <person name="Zhou X."/>
            <person name="Di P."/>
            <person name="Xiao Y."/>
            <person name="Xuan H."/>
            <person name="Zhang L."/>
            <person name="Chen W."/>
        </authorList>
    </citation>
    <scope>NUCLEOTIDE SEQUENCE</scope>
    <source>
        <tissue evidence="2">Salivary gland</tissue>
    </source>
</reference>
<protein>
    <submittedName>
        <fullName evidence="2">Putative salivary lipocalin</fullName>
    </submittedName>
</protein>
<proteinExistence type="evidence at transcript level"/>
<dbReference type="Gene3D" id="2.40.128.20">
    <property type="match status" value="1"/>
</dbReference>
<dbReference type="EMBL" id="GADI01008032">
    <property type="protein sequence ID" value="JAA65776.1"/>
    <property type="molecule type" value="mRNA"/>
</dbReference>
<sequence>MLRITVVAALCCVSIEAVSSSQNATKYRYQELNPNLQAYQDAWKSNIKKAPYVLAYRSFQDLPGTDIRRCVTGTLIAKHRNNRTAIHLAWYLLINYVKKVKLGKVLFRVCSFNFKVFYFCPLEGYTSS</sequence>